<dbReference type="Gene3D" id="3.40.50.620">
    <property type="entry name" value="HUPs"/>
    <property type="match status" value="1"/>
</dbReference>
<reference evidence="4 5" key="1">
    <citation type="journal article" date="2011" name="J. Bacteriol.">
        <title>Genome sequence of Chthoniobacter flavus Ellin428, an aerobic heterotrophic soil bacterium.</title>
        <authorList>
            <person name="Kant R."/>
            <person name="van Passel M.W."/>
            <person name="Palva A."/>
            <person name="Lucas S."/>
            <person name="Lapidus A."/>
            <person name="Glavina Del Rio T."/>
            <person name="Dalin E."/>
            <person name="Tice H."/>
            <person name="Bruce D."/>
            <person name="Goodwin L."/>
            <person name="Pitluck S."/>
            <person name="Larimer F.W."/>
            <person name="Land M.L."/>
            <person name="Hauser L."/>
            <person name="Sangwan P."/>
            <person name="de Vos W.M."/>
            <person name="Janssen P.H."/>
            <person name="Smidt H."/>
        </authorList>
    </citation>
    <scope>NUCLEOTIDE SEQUENCE [LARGE SCALE GENOMIC DNA]</scope>
    <source>
        <strain evidence="4 5">Ellin428</strain>
    </source>
</reference>
<dbReference type="PANTHER" id="PTHR43793:SF2">
    <property type="entry name" value="BIFUNCTIONAL PROTEIN HLDE"/>
    <property type="match status" value="1"/>
</dbReference>
<dbReference type="Pfam" id="PF01467">
    <property type="entry name" value="CTP_transf_like"/>
    <property type="match status" value="1"/>
</dbReference>
<dbReference type="PANTHER" id="PTHR43793">
    <property type="entry name" value="FAD SYNTHASE"/>
    <property type="match status" value="1"/>
</dbReference>
<evidence type="ECO:0000256" key="2">
    <source>
        <dbReference type="ARBA" id="ARBA00022695"/>
    </source>
</evidence>
<dbReference type="AlphaFoldDB" id="B4CU38"/>
<dbReference type="GO" id="GO:0016779">
    <property type="term" value="F:nucleotidyltransferase activity"/>
    <property type="evidence" value="ECO:0007669"/>
    <property type="project" value="UniProtKB-KW"/>
</dbReference>
<evidence type="ECO:0000313" key="4">
    <source>
        <dbReference type="EMBL" id="EDY22076.1"/>
    </source>
</evidence>
<comment type="caution">
    <text evidence="4">The sequence shown here is derived from an EMBL/GenBank/DDBJ whole genome shotgun (WGS) entry which is preliminary data.</text>
</comment>
<keyword evidence="2" id="KW-0548">Nucleotidyltransferase</keyword>
<dbReference type="STRING" id="497964.CfE428DRAFT_0201"/>
<dbReference type="SUPFAM" id="SSF52374">
    <property type="entry name" value="Nucleotidylyl transferase"/>
    <property type="match status" value="1"/>
</dbReference>
<keyword evidence="5" id="KW-1185">Reference proteome</keyword>
<sequence length="158" mass="17083">MSPKLKTPEQLAALRDEYAAAGRRLVFTNGCFDLLHVGHVRYLQAARALGDALLVAVNGDVSVRALKGPTRPINNEQDRAEVLGALGCVDYLTIFHTDRVTDLVRAIRPQVYAKGGDYTVASLDAGERDALEAVGAEIQILPLVPGKSTTNIIETWKS</sequence>
<keyword evidence="1 4" id="KW-0808">Transferase</keyword>
<dbReference type="InParanoid" id="B4CU38"/>
<dbReference type="NCBIfam" id="TIGR00125">
    <property type="entry name" value="cyt_tran_rel"/>
    <property type="match status" value="1"/>
</dbReference>
<dbReference type="InterPro" id="IPR014729">
    <property type="entry name" value="Rossmann-like_a/b/a_fold"/>
</dbReference>
<dbReference type="InterPro" id="IPR004821">
    <property type="entry name" value="Cyt_trans-like"/>
</dbReference>
<protein>
    <submittedName>
        <fullName evidence="4">Cytidyltransferase-related domain protein</fullName>
    </submittedName>
</protein>
<dbReference type="Proteomes" id="UP000005824">
    <property type="component" value="Unassembled WGS sequence"/>
</dbReference>
<accession>B4CU38</accession>
<name>B4CU38_9BACT</name>
<dbReference type="RefSeq" id="WP_006977528.1">
    <property type="nucleotide sequence ID" value="NZ_ABVL01000001.1"/>
</dbReference>
<gene>
    <name evidence="4" type="ORF">CfE428DRAFT_0201</name>
</gene>
<evidence type="ECO:0000313" key="5">
    <source>
        <dbReference type="Proteomes" id="UP000005824"/>
    </source>
</evidence>
<evidence type="ECO:0000256" key="1">
    <source>
        <dbReference type="ARBA" id="ARBA00022679"/>
    </source>
</evidence>
<dbReference type="eggNOG" id="COG0615">
    <property type="taxonomic scope" value="Bacteria"/>
</dbReference>
<proteinExistence type="predicted"/>
<evidence type="ECO:0000259" key="3">
    <source>
        <dbReference type="Pfam" id="PF01467"/>
    </source>
</evidence>
<dbReference type="EMBL" id="ABVL01000001">
    <property type="protein sequence ID" value="EDY22076.1"/>
    <property type="molecule type" value="Genomic_DNA"/>
</dbReference>
<dbReference type="InterPro" id="IPR050385">
    <property type="entry name" value="Archaeal_FAD_synthase"/>
</dbReference>
<feature type="domain" description="Cytidyltransferase-like" evidence="3">
    <location>
        <begin position="27"/>
        <end position="152"/>
    </location>
</feature>
<organism evidence="4 5">
    <name type="scientific">Chthoniobacter flavus Ellin428</name>
    <dbReference type="NCBI Taxonomy" id="497964"/>
    <lineage>
        <taxon>Bacteria</taxon>
        <taxon>Pseudomonadati</taxon>
        <taxon>Verrucomicrobiota</taxon>
        <taxon>Spartobacteria</taxon>
        <taxon>Chthoniobacterales</taxon>
        <taxon>Chthoniobacteraceae</taxon>
        <taxon>Chthoniobacter</taxon>
    </lineage>
</organism>